<evidence type="ECO:0000313" key="1">
    <source>
        <dbReference type="EMBL" id="EEQ99730.1"/>
    </source>
</evidence>
<dbReference type="AlphaFoldDB" id="C5LU62"/>
<keyword evidence="2" id="KW-1185">Reference proteome</keyword>
<name>C5LU62_PERM5</name>
<protein>
    <recommendedName>
        <fullName evidence="3">Condensation domain-containing protein</fullName>
    </recommendedName>
</protein>
<dbReference type="EMBL" id="GG685449">
    <property type="protein sequence ID" value="EEQ99730.1"/>
    <property type="molecule type" value="Genomic_DNA"/>
</dbReference>
<dbReference type="InterPro" id="IPR023213">
    <property type="entry name" value="CAT-like_dom_sf"/>
</dbReference>
<reference evidence="1 2" key="1">
    <citation type="submission" date="2008-07" db="EMBL/GenBank/DDBJ databases">
        <authorList>
            <person name="El-Sayed N."/>
            <person name="Caler E."/>
            <person name="Inman J."/>
            <person name="Amedeo P."/>
            <person name="Hass B."/>
            <person name="Wortman J."/>
        </authorList>
    </citation>
    <scope>NUCLEOTIDE SEQUENCE [LARGE SCALE GENOMIC DNA]</scope>
    <source>
        <strain evidence="2">ATCC 50983 / TXsc</strain>
    </source>
</reference>
<organism evidence="2">
    <name type="scientific">Perkinsus marinus (strain ATCC 50983 / TXsc)</name>
    <dbReference type="NCBI Taxonomy" id="423536"/>
    <lineage>
        <taxon>Eukaryota</taxon>
        <taxon>Sar</taxon>
        <taxon>Alveolata</taxon>
        <taxon>Perkinsozoa</taxon>
        <taxon>Perkinsea</taxon>
        <taxon>Perkinsida</taxon>
        <taxon>Perkinsidae</taxon>
        <taxon>Perkinsus</taxon>
    </lineage>
</organism>
<proteinExistence type="predicted"/>
<dbReference type="RefSeq" id="XP_002767013.1">
    <property type="nucleotide sequence ID" value="XM_002766967.1"/>
</dbReference>
<dbReference type="InParanoid" id="C5LU62"/>
<dbReference type="GeneID" id="9051657"/>
<feature type="non-terminal residue" evidence="1">
    <location>
        <position position="282"/>
    </location>
</feature>
<evidence type="ECO:0000313" key="2">
    <source>
        <dbReference type="Proteomes" id="UP000007800"/>
    </source>
</evidence>
<evidence type="ECO:0008006" key="3">
    <source>
        <dbReference type="Google" id="ProtNLM"/>
    </source>
</evidence>
<dbReference type="OMA" id="REYPFEP"/>
<accession>C5LU62</accession>
<dbReference type="Gene3D" id="3.30.559.10">
    <property type="entry name" value="Chloramphenicol acetyltransferase-like domain"/>
    <property type="match status" value="1"/>
</dbReference>
<gene>
    <name evidence="1" type="ORF">Pmar_PMAR023251</name>
</gene>
<sequence length="282" mass="32034">ANLSVAEVMDSGTSLQVLCKRIEMAVIAAQPDDTTPPPHLVPAGGEEYAVYTNESLWTAAVCDWLLAASTPLETTRVQSAVGAIVKKHPSLRSYPADKQMDETISVLTKASAYFHLRGWGKESKFGTLLSWCVCELWPRIAVKADDEGPRVIECTYDMSEAKDVVRCTDRLWREYPFEPPFQVFLLRPASGEGANYLYIKTTHLLSDGYCVLPLVMDFERFINEPEESPVELNPYCILQKRLRDTIEMKPGIASGYNFEQQMEKWQSWDRGTIKRRTLWLEK</sequence>
<dbReference type="Proteomes" id="UP000007800">
    <property type="component" value="Unassembled WGS sequence"/>
</dbReference>
<feature type="non-terminal residue" evidence="1">
    <location>
        <position position="1"/>
    </location>
</feature>
<dbReference type="SUPFAM" id="SSF52777">
    <property type="entry name" value="CoA-dependent acyltransferases"/>
    <property type="match status" value="1"/>
</dbReference>